<dbReference type="InterPro" id="IPR043129">
    <property type="entry name" value="ATPase_NBD"/>
</dbReference>
<keyword evidence="7" id="KW-1185">Reference proteome</keyword>
<name>W3VDW3_MOEAP</name>
<dbReference type="Pfam" id="PF03630">
    <property type="entry name" value="Fumble"/>
    <property type="match status" value="1"/>
</dbReference>
<keyword evidence="2" id="KW-0067">ATP-binding</keyword>
<dbReference type="SUPFAM" id="SSF53067">
    <property type="entry name" value="Actin-like ATPase domain"/>
    <property type="match status" value="2"/>
</dbReference>
<dbReference type="Gene3D" id="3.40.50.1820">
    <property type="entry name" value="alpha/beta hydrolase"/>
    <property type="match status" value="2"/>
</dbReference>
<accession>W3VDW3</accession>
<evidence type="ECO:0000256" key="2">
    <source>
        <dbReference type="ARBA" id="ARBA00022840"/>
    </source>
</evidence>
<feature type="compositionally biased region" description="Polar residues" evidence="4">
    <location>
        <begin position="269"/>
        <end position="285"/>
    </location>
</feature>
<feature type="compositionally biased region" description="Polar residues" evidence="4">
    <location>
        <begin position="998"/>
        <end position="1021"/>
    </location>
</feature>
<feature type="region of interest" description="Disordered" evidence="4">
    <location>
        <begin position="845"/>
        <end position="893"/>
    </location>
</feature>
<feature type="compositionally biased region" description="Polar residues" evidence="4">
    <location>
        <begin position="81"/>
        <end position="91"/>
    </location>
</feature>
<evidence type="ECO:0000256" key="1">
    <source>
        <dbReference type="ARBA" id="ARBA00022741"/>
    </source>
</evidence>
<dbReference type="InterPro" id="IPR029058">
    <property type="entry name" value="AB_hydrolase_fold"/>
</dbReference>
<protein>
    <recommendedName>
        <fullName evidence="5">AB hydrolase-1 domain-containing protein</fullName>
    </recommendedName>
</protein>
<dbReference type="FunFam" id="3.30.420.40:FF:000115">
    <property type="entry name" value="Pantothenate kinase PanK"/>
    <property type="match status" value="1"/>
</dbReference>
<proteinExistence type="predicted"/>
<feature type="compositionally biased region" description="Basic and acidic residues" evidence="4">
    <location>
        <begin position="563"/>
        <end position="573"/>
    </location>
</feature>
<feature type="region of interest" description="Disordered" evidence="4">
    <location>
        <begin position="1443"/>
        <end position="1471"/>
    </location>
</feature>
<gene>
    <name evidence="6" type="ORF">PaG_06346</name>
</gene>
<feature type="region of interest" description="Disordered" evidence="4">
    <location>
        <begin position="1515"/>
        <end position="1539"/>
    </location>
</feature>
<organism evidence="6 7">
    <name type="scientific">Moesziomyces aphidis</name>
    <name type="common">Pseudozyma aphidis</name>
    <dbReference type="NCBI Taxonomy" id="84754"/>
    <lineage>
        <taxon>Eukaryota</taxon>
        <taxon>Fungi</taxon>
        <taxon>Dikarya</taxon>
        <taxon>Basidiomycota</taxon>
        <taxon>Ustilaginomycotina</taxon>
        <taxon>Ustilaginomycetes</taxon>
        <taxon>Ustilaginales</taxon>
        <taxon>Ustilaginaceae</taxon>
        <taxon>Moesziomyces</taxon>
    </lineage>
</organism>
<dbReference type="Gene3D" id="3.30.420.40">
    <property type="match status" value="1"/>
</dbReference>
<dbReference type="GO" id="GO:0015937">
    <property type="term" value="P:coenzyme A biosynthetic process"/>
    <property type="evidence" value="ECO:0007669"/>
    <property type="project" value="UniProtKB-KW"/>
</dbReference>
<dbReference type="PANTHER" id="PTHR12280">
    <property type="entry name" value="PANTOTHENATE KINASE"/>
    <property type="match status" value="1"/>
</dbReference>
<dbReference type="FunFam" id="3.40.50.1820:FF:000405">
    <property type="entry name" value="Related to CLD1-mitochondrial cardiolipin-specific phospholipase"/>
    <property type="match status" value="1"/>
</dbReference>
<dbReference type="GO" id="GO:0005829">
    <property type="term" value="C:cytosol"/>
    <property type="evidence" value="ECO:0007669"/>
    <property type="project" value="TreeGrafter"/>
</dbReference>
<dbReference type="Proteomes" id="UP000019462">
    <property type="component" value="Unassembled WGS sequence"/>
</dbReference>
<dbReference type="CDD" id="cd24123">
    <property type="entry name" value="ASKHA_NBD_PanK-II_Pank4"/>
    <property type="match status" value="1"/>
</dbReference>
<dbReference type="GO" id="GO:0004594">
    <property type="term" value="F:pantothenate kinase activity"/>
    <property type="evidence" value="ECO:0007669"/>
    <property type="project" value="TreeGrafter"/>
</dbReference>
<comment type="caution">
    <text evidence="6">The sequence shown here is derived from an EMBL/GenBank/DDBJ whole genome shotgun (WGS) entry which is preliminary data.</text>
</comment>
<feature type="compositionally biased region" description="Polar residues" evidence="4">
    <location>
        <begin position="1523"/>
        <end position="1539"/>
    </location>
</feature>
<feature type="region of interest" description="Disordered" evidence="4">
    <location>
        <begin position="733"/>
        <end position="762"/>
    </location>
</feature>
<dbReference type="Pfam" id="PF00561">
    <property type="entry name" value="Abhydrolase_1"/>
    <property type="match status" value="1"/>
</dbReference>
<feature type="compositionally biased region" description="Low complexity" evidence="4">
    <location>
        <begin position="981"/>
        <end position="997"/>
    </location>
</feature>
<evidence type="ECO:0000313" key="6">
    <source>
        <dbReference type="EMBL" id="ETS59818.1"/>
    </source>
</evidence>
<dbReference type="EMBL" id="AWNI01000041">
    <property type="protein sequence ID" value="ETS59818.1"/>
    <property type="molecule type" value="Genomic_DNA"/>
</dbReference>
<dbReference type="InterPro" id="IPR000073">
    <property type="entry name" value="AB_hydrolase_1"/>
</dbReference>
<evidence type="ECO:0000256" key="3">
    <source>
        <dbReference type="ARBA" id="ARBA00022993"/>
    </source>
</evidence>
<evidence type="ECO:0000259" key="5">
    <source>
        <dbReference type="Pfam" id="PF00561"/>
    </source>
</evidence>
<evidence type="ECO:0000313" key="7">
    <source>
        <dbReference type="Proteomes" id="UP000019462"/>
    </source>
</evidence>
<dbReference type="PANTHER" id="PTHR12280:SF20">
    <property type="entry name" value="4'-PHOSPHOPANTETHEINE PHOSPHATASE"/>
    <property type="match status" value="1"/>
</dbReference>
<dbReference type="GO" id="GO:0005634">
    <property type="term" value="C:nucleus"/>
    <property type="evidence" value="ECO:0007669"/>
    <property type="project" value="TreeGrafter"/>
</dbReference>
<keyword evidence="1" id="KW-0547">Nucleotide-binding</keyword>
<feature type="domain" description="AB hydrolase-1" evidence="5">
    <location>
        <begin position="349"/>
        <end position="472"/>
    </location>
</feature>
<dbReference type="InterPro" id="IPR004567">
    <property type="entry name" value="Type_II_PanK"/>
</dbReference>
<reference evidence="6 7" key="1">
    <citation type="journal article" date="2014" name="Genome Announc.">
        <title>Genome sequence of the basidiomycetous fungus Pseudozyma aphidis DSM70725, an efficient producer of biosurfactant mannosylerythritol lipids.</title>
        <authorList>
            <person name="Lorenz S."/>
            <person name="Guenther M."/>
            <person name="Grumaz C."/>
            <person name="Rupp S."/>
            <person name="Zibek S."/>
            <person name="Sohn K."/>
        </authorList>
    </citation>
    <scope>NUCLEOTIDE SEQUENCE [LARGE SCALE GENOMIC DNA]</scope>
    <source>
        <strain evidence="7">ATCC 32657 / CBS 517.83 / DSM 70725 / JCM 10318 / NBRC 10182 / NRRL Y-7954 / St-0401</strain>
    </source>
</reference>
<dbReference type="HOGENOM" id="CLU_241865_0_0_1"/>
<feature type="region of interest" description="Disordered" evidence="4">
    <location>
        <begin position="465"/>
        <end position="573"/>
    </location>
</feature>
<dbReference type="SUPFAM" id="SSF53474">
    <property type="entry name" value="alpha/beta-Hydrolases"/>
    <property type="match status" value="1"/>
</dbReference>
<dbReference type="OrthoDB" id="7457040at2759"/>
<evidence type="ECO:0000256" key="4">
    <source>
        <dbReference type="SAM" id="MobiDB-lite"/>
    </source>
</evidence>
<feature type="region of interest" description="Disordered" evidence="4">
    <location>
        <begin position="55"/>
        <end position="91"/>
    </location>
</feature>
<keyword evidence="3" id="KW-0173">Coenzyme A biosynthesis</keyword>
<feature type="region of interest" description="Disordered" evidence="4">
    <location>
        <begin position="258"/>
        <end position="298"/>
    </location>
</feature>
<dbReference type="Gene3D" id="3.30.420.510">
    <property type="match status" value="1"/>
</dbReference>
<dbReference type="GO" id="GO:0005524">
    <property type="term" value="F:ATP binding"/>
    <property type="evidence" value="ECO:0007669"/>
    <property type="project" value="UniProtKB-KW"/>
</dbReference>
<dbReference type="NCBIfam" id="TIGR00555">
    <property type="entry name" value="panK_eukar"/>
    <property type="match status" value="1"/>
</dbReference>
<sequence length="1669" mass="178203">MPRAWSCVRRCPNNLRLLKASGAVSSLGRSVSLPTPRLFRARTLSQVAFTMQTQHPSAFGTPDSASSGAATPELSAEQQKRQASLLSAQTAPASPALRATLDADAGVKPMSASDTALATPISDAAYVAPPIPSSFKTSFAAWWKANPVEDAAQAELHLYRSTGYFEGATVNNVICADEELRDGKGLAKGLEWARRAAGSSQTSSSSTDPAHSSSSSLFSTHKFWPFHRSKEPSTMTIGLTPAADGKVGCIRLVDIGSAPNVGDTRPASRPTSLTSSPAVAPSSTEGLPAPEASSLGEPVLNDNLESHQIMSQDHIKPYTPPSGRKLNMLEIGIPYSKDKEEQIKNETKIVLAHGYGAGSAFFFQNIKSMAEVPNSRLYVVDWLGMGRSSRPTFHIPSSETKSTDTRVAAAESFFISSLEDWRRKMGLEKMVLVGHSLGGYLSLAYALRYPSRVERLVLVSPVGIPNAPPEDEPGSTFRPKNGSAVEQEVRQPQEDVAPQNARQELEDTQTANEMAKKAAQNRAGGVIQGKGSDAASAPRSLERSQTAQSVDSAKVPRSGQSSEPEKGSHEPPRISKRVRSVFSFLWEQNVSPFGILRSSLFFGPMLAGRYTSRRFGALPEDELRSLHAYCQSIFLSKGSGEYCLAHILAPGAYARRPMVERIERLKMPMSFLYGEHDWMDVRGGKEAVKRLRKQGNAQTNCFVVPNSGHHIYLDNPSPYNSLIARILRGQADASIKEGRPRRSTPSGERLGSTGVTGPSRASPLGAQQLIRAVAGVQQRTAPQTATLNQPTLLLCSRIRPGRGISVGRCSTLPANHHQPGLLHGHLHRHPHHCSTNTSTIARRTLARSPRVRKPVQHPSRGCHASVGGAPAPAPHQPRRSSALTIQSQRQPARSTIAAAMNSHQAFPAPPVEIFVDTRGAKIMEDGASSPDQRDSRDIYLPNHIEAVSHIAVDVGGSLAKVVYFTRSRSSDSTPSSPTPGSPVALSSPLPHSAASSSTPNALSPKTSNSNFRSRQASSNGGAHSGFRTPPAHADHPIASGTLTPTAILGSPQLASASAIHSTLLKRRSLPAALPGGRLNFIKFETNDIENCIRFLRELIERSASVNGVSIEDMRKGVKLMATGGGAHLMYDLFEQELGIEVQKEDEMGCLITGLNFITLIPDEVFWYSDELVAALHSPLPQNPEARADAQALRSSVPLQHPLPRPSPNPPLYAPVFDSHPSPKLPCLLVNIGSGVSIIKVDDFGKFERVSGTSLGGGTLWGLLSLLTEADSFDEMLELSEQGDNANVDMLVGDIYGSVGLNHLGLKSSTIASSFGKVFRKDPSSSAPRNAEERRKKFRSEDICKSLLYAISNNIGQIAYMNAEKYNLDRIYFGGCFIRGHQATISTLSYAIRFWSKGTKRAFFLRHEGYLGAIGAWIKHVSNDPAATMTNARAVAAAMASSYAGSSAPGRATPSVPSGLGRSISPASSSDEPLDWAAIQAASMQPPVLNGDGLPEPAAPESPAVLSNPHLAHLQAEAAASADRTPTQESPHGQGALGSQQSDLDFLNDVLAQPSQSASGADAATSGLAHSNVLVDDDSESDSSVPAQDEAAQLKEILASLNALKIPTSDGTDPATAQMERNEILSLLANLEQTEEVVGGLEGKLDSLLSSLDTLLASQDAQQAAQQASS</sequence>
<feature type="compositionally biased region" description="Polar residues" evidence="4">
    <location>
        <begin position="879"/>
        <end position="893"/>
    </location>
</feature>
<feature type="region of interest" description="Disordered" evidence="4">
    <location>
        <begin position="967"/>
        <end position="1040"/>
    </location>
</feature>